<evidence type="ECO:0000256" key="5">
    <source>
        <dbReference type="ARBA" id="ARBA00022827"/>
    </source>
</evidence>
<evidence type="ECO:0000256" key="3">
    <source>
        <dbReference type="ARBA" id="ARBA00011738"/>
    </source>
</evidence>
<organism evidence="9">
    <name type="scientific">marine metagenome</name>
    <dbReference type="NCBI Taxonomy" id="408172"/>
    <lineage>
        <taxon>unclassified sequences</taxon>
        <taxon>metagenomes</taxon>
        <taxon>ecological metagenomes</taxon>
    </lineage>
</organism>
<gene>
    <name evidence="9" type="ORF">METZ01_LOCUS314446</name>
</gene>
<dbReference type="Gene3D" id="2.40.110.10">
    <property type="entry name" value="Butyryl-CoA Dehydrogenase, subunit A, domain 2"/>
    <property type="match status" value="1"/>
</dbReference>
<dbReference type="Gene3D" id="1.10.540.10">
    <property type="entry name" value="Acyl-CoA dehydrogenase/oxidase, N-terminal domain"/>
    <property type="match status" value="1"/>
</dbReference>
<dbReference type="EMBL" id="UINC01101065">
    <property type="protein sequence ID" value="SVC61592.1"/>
    <property type="molecule type" value="Genomic_DNA"/>
</dbReference>
<dbReference type="GO" id="GO:0005737">
    <property type="term" value="C:cytoplasm"/>
    <property type="evidence" value="ECO:0007669"/>
    <property type="project" value="TreeGrafter"/>
</dbReference>
<dbReference type="PANTHER" id="PTHR48083:SF13">
    <property type="entry name" value="ACYL-COA DEHYDROGENASE FAMILY MEMBER 11"/>
    <property type="match status" value="1"/>
</dbReference>
<sequence>MTVNKKISDFVVTEVIPLESFLLSNDFSTLIEKLDNLREAVKKKGWWTPYLPKNDGGMGLSLTQFAEISEILGTSPLGHYVFNCQAPDIGNIELLRGHGSPDQKSTFLEPLVGGNIRSCFAMTEPGKPGSNPTWMDTTAILDGNEYIINGRKWFTSAADGASYCIVMAVTDSKSKDKYGRASMFIVTSDNPGYEIVRNISVMGDSGKGYFSHAEVVFQDCRVPASSLLGNVGSGFILA</sequence>
<keyword evidence="5" id="KW-0274">FAD</keyword>
<proteinExistence type="inferred from homology"/>
<comment type="similarity">
    <text evidence="2">Belongs to the acyl-CoA dehydrogenase family.</text>
</comment>
<comment type="cofactor">
    <cofactor evidence="1">
        <name>FAD</name>
        <dbReference type="ChEBI" id="CHEBI:57692"/>
    </cofactor>
</comment>
<dbReference type="InterPro" id="IPR013786">
    <property type="entry name" value="AcylCoA_DH/ox_N"/>
</dbReference>
<evidence type="ECO:0008006" key="10">
    <source>
        <dbReference type="Google" id="ProtNLM"/>
    </source>
</evidence>
<feature type="domain" description="Acyl-CoA dehydrogenase/oxidase N-terminal" evidence="8">
    <location>
        <begin position="7"/>
        <end position="114"/>
    </location>
</feature>
<evidence type="ECO:0000256" key="4">
    <source>
        <dbReference type="ARBA" id="ARBA00022630"/>
    </source>
</evidence>
<dbReference type="Pfam" id="PF02771">
    <property type="entry name" value="Acyl-CoA_dh_N"/>
    <property type="match status" value="1"/>
</dbReference>
<evidence type="ECO:0000256" key="6">
    <source>
        <dbReference type="ARBA" id="ARBA00023002"/>
    </source>
</evidence>
<keyword evidence="6" id="KW-0560">Oxidoreductase</keyword>
<accession>A0A382NPC7</accession>
<evidence type="ECO:0000256" key="2">
    <source>
        <dbReference type="ARBA" id="ARBA00009347"/>
    </source>
</evidence>
<dbReference type="InterPro" id="IPR050741">
    <property type="entry name" value="Acyl-CoA_dehydrogenase"/>
</dbReference>
<evidence type="ECO:0000259" key="8">
    <source>
        <dbReference type="Pfam" id="PF02771"/>
    </source>
</evidence>
<dbReference type="GO" id="GO:0050660">
    <property type="term" value="F:flavin adenine dinucleotide binding"/>
    <property type="evidence" value="ECO:0007669"/>
    <property type="project" value="InterPro"/>
</dbReference>
<evidence type="ECO:0000256" key="1">
    <source>
        <dbReference type="ARBA" id="ARBA00001974"/>
    </source>
</evidence>
<dbReference type="GO" id="GO:0033539">
    <property type="term" value="P:fatty acid beta-oxidation using acyl-CoA dehydrogenase"/>
    <property type="evidence" value="ECO:0007669"/>
    <property type="project" value="TreeGrafter"/>
</dbReference>
<dbReference type="InterPro" id="IPR046373">
    <property type="entry name" value="Acyl-CoA_Oxase/DH_mid-dom_sf"/>
</dbReference>
<dbReference type="AlphaFoldDB" id="A0A382NPC7"/>
<dbReference type="Pfam" id="PF02770">
    <property type="entry name" value="Acyl-CoA_dh_M"/>
    <property type="match status" value="1"/>
</dbReference>
<evidence type="ECO:0000259" key="7">
    <source>
        <dbReference type="Pfam" id="PF02770"/>
    </source>
</evidence>
<dbReference type="InterPro" id="IPR037069">
    <property type="entry name" value="AcylCoA_DH/ox_N_sf"/>
</dbReference>
<dbReference type="FunFam" id="2.40.110.10:FF:000002">
    <property type="entry name" value="Acyl-CoA dehydrogenase fadE12"/>
    <property type="match status" value="1"/>
</dbReference>
<keyword evidence="4" id="KW-0285">Flavoprotein</keyword>
<dbReference type="InterPro" id="IPR009100">
    <property type="entry name" value="AcylCoA_DH/oxidase_NM_dom_sf"/>
</dbReference>
<feature type="non-terminal residue" evidence="9">
    <location>
        <position position="238"/>
    </location>
</feature>
<name>A0A382NPC7_9ZZZZ</name>
<comment type="subunit">
    <text evidence="3">Homodimer.</text>
</comment>
<reference evidence="9" key="1">
    <citation type="submission" date="2018-05" db="EMBL/GenBank/DDBJ databases">
        <authorList>
            <person name="Lanie J.A."/>
            <person name="Ng W.-L."/>
            <person name="Kazmierczak K.M."/>
            <person name="Andrzejewski T.M."/>
            <person name="Davidsen T.M."/>
            <person name="Wayne K.J."/>
            <person name="Tettelin H."/>
            <person name="Glass J.I."/>
            <person name="Rusch D."/>
            <person name="Podicherti R."/>
            <person name="Tsui H.-C.T."/>
            <person name="Winkler M.E."/>
        </authorList>
    </citation>
    <scope>NUCLEOTIDE SEQUENCE</scope>
</reference>
<dbReference type="PANTHER" id="PTHR48083">
    <property type="entry name" value="MEDIUM-CHAIN SPECIFIC ACYL-COA DEHYDROGENASE, MITOCHONDRIAL-RELATED"/>
    <property type="match status" value="1"/>
</dbReference>
<evidence type="ECO:0000313" key="9">
    <source>
        <dbReference type="EMBL" id="SVC61592.1"/>
    </source>
</evidence>
<protein>
    <recommendedName>
        <fullName evidence="10">Acyl-CoA oxidase/dehydrogenase middle domain-containing protein</fullName>
    </recommendedName>
</protein>
<dbReference type="SUPFAM" id="SSF56645">
    <property type="entry name" value="Acyl-CoA dehydrogenase NM domain-like"/>
    <property type="match status" value="1"/>
</dbReference>
<dbReference type="GO" id="GO:0003995">
    <property type="term" value="F:acyl-CoA dehydrogenase activity"/>
    <property type="evidence" value="ECO:0007669"/>
    <property type="project" value="TreeGrafter"/>
</dbReference>
<feature type="domain" description="Acyl-CoA oxidase/dehydrogenase middle" evidence="7">
    <location>
        <begin position="119"/>
        <end position="220"/>
    </location>
</feature>
<dbReference type="InterPro" id="IPR006091">
    <property type="entry name" value="Acyl-CoA_Oxase/DH_mid-dom"/>
</dbReference>